<feature type="compositionally biased region" description="Basic and acidic residues" evidence="10">
    <location>
        <begin position="255"/>
        <end position="266"/>
    </location>
</feature>
<dbReference type="Pfam" id="PF00116">
    <property type="entry name" value="COX2"/>
    <property type="match status" value="1"/>
</dbReference>
<keyword evidence="4" id="KW-0813">Transport</keyword>
<sequence length="273" mass="30167">MHTENTAPGGRVSATAAAWAGGCAAWLAAASALAYEPASAAPGRINDPAAGWDHLWHEVIVDITIIGVIFALVMAWFLWRYRARKPGEVGTQSKLSPAAVIGWAVIPTFIFMADDFYLAANGWKLWNDYRDVPADRMEVKLESGMYSWDYTYANGVRTQNVLRVPAGKPVMLRMTSRDTLHSHFIPDFRVKEDSMPGRVTYLWFYPKAPGEHVVSCAEYCGVMHSYMAGKIIVMPEGEFKTWLDQEVAKLAPADKAVDKSAEKTADKPANPPV</sequence>
<evidence type="ECO:0000256" key="8">
    <source>
        <dbReference type="ARBA" id="ARBA00023136"/>
    </source>
</evidence>
<dbReference type="PANTHER" id="PTHR22888:SF9">
    <property type="entry name" value="CYTOCHROME C OXIDASE SUBUNIT 2"/>
    <property type="match status" value="1"/>
</dbReference>
<name>A0ABM7YTH6_9BURK</name>
<proteinExistence type="inferred from homology"/>
<evidence type="ECO:0000256" key="5">
    <source>
        <dbReference type="ARBA" id="ARBA00022692"/>
    </source>
</evidence>
<organism evidence="13 14">
    <name type="scientific">Sphaerotilus microaerophilus</name>
    <dbReference type="NCBI Taxonomy" id="2914710"/>
    <lineage>
        <taxon>Bacteria</taxon>
        <taxon>Pseudomonadati</taxon>
        <taxon>Pseudomonadota</taxon>
        <taxon>Betaproteobacteria</taxon>
        <taxon>Burkholderiales</taxon>
        <taxon>Sphaerotilaceae</taxon>
        <taxon>Sphaerotilus</taxon>
    </lineage>
</organism>
<dbReference type="InterPro" id="IPR008972">
    <property type="entry name" value="Cupredoxin"/>
</dbReference>
<evidence type="ECO:0000256" key="2">
    <source>
        <dbReference type="ARBA" id="ARBA00004418"/>
    </source>
</evidence>
<reference evidence="13" key="1">
    <citation type="submission" date="2022-04" db="EMBL/GenBank/DDBJ databases">
        <title>Whole genome sequence of Sphaerotilus sp. FB-5.</title>
        <authorList>
            <person name="Takeda M."/>
            <person name="Narihara S."/>
            <person name="Akimoto M."/>
            <person name="Akimoto R."/>
            <person name="Nishiyashiki S."/>
            <person name="Murakami T."/>
        </authorList>
    </citation>
    <scope>NUCLEOTIDE SEQUENCE</scope>
    <source>
        <strain evidence="13">FB-5</strain>
    </source>
</reference>
<keyword evidence="7 11" id="KW-1133">Transmembrane helix</keyword>
<feature type="domain" description="Cytochrome oxidase subunit II copper A binding" evidence="12">
    <location>
        <begin position="134"/>
        <end position="245"/>
    </location>
</feature>
<dbReference type="InterPro" id="IPR036257">
    <property type="entry name" value="Cyt_c_oxidase_su2_TM_sf"/>
</dbReference>
<feature type="transmembrane region" description="Helical" evidence="11">
    <location>
        <begin position="100"/>
        <end position="120"/>
    </location>
</feature>
<evidence type="ECO:0000313" key="13">
    <source>
        <dbReference type="EMBL" id="BDI07963.1"/>
    </source>
</evidence>
<evidence type="ECO:0000256" key="7">
    <source>
        <dbReference type="ARBA" id="ARBA00022989"/>
    </source>
</evidence>
<feature type="transmembrane region" description="Helical" evidence="11">
    <location>
        <begin position="55"/>
        <end position="79"/>
    </location>
</feature>
<dbReference type="RefSeq" id="WP_251971110.1">
    <property type="nucleotide sequence ID" value="NZ_AP025730.1"/>
</dbReference>
<dbReference type="InterPro" id="IPR002429">
    <property type="entry name" value="CcO_II-like_C"/>
</dbReference>
<keyword evidence="8 11" id="KW-0472">Membrane</keyword>
<dbReference type="InterPro" id="IPR045187">
    <property type="entry name" value="CcO_II"/>
</dbReference>
<evidence type="ECO:0000256" key="9">
    <source>
        <dbReference type="ARBA" id="ARBA00047816"/>
    </source>
</evidence>
<dbReference type="Gene3D" id="2.60.40.420">
    <property type="entry name" value="Cupredoxins - blue copper proteins"/>
    <property type="match status" value="1"/>
</dbReference>
<dbReference type="PROSITE" id="PS50857">
    <property type="entry name" value="COX2_CUA"/>
    <property type="match status" value="1"/>
</dbReference>
<dbReference type="EMBL" id="AP025730">
    <property type="protein sequence ID" value="BDI07963.1"/>
    <property type="molecule type" value="Genomic_DNA"/>
</dbReference>
<accession>A0ABM7YTH6</accession>
<evidence type="ECO:0000256" key="1">
    <source>
        <dbReference type="ARBA" id="ARBA00004141"/>
    </source>
</evidence>
<dbReference type="Proteomes" id="UP001057498">
    <property type="component" value="Chromosome"/>
</dbReference>
<keyword evidence="14" id="KW-1185">Reference proteome</keyword>
<comment type="subcellular location">
    <subcellularLocation>
        <location evidence="1">Membrane</location>
        <topology evidence="1">Multi-pass membrane protein</topology>
    </subcellularLocation>
    <subcellularLocation>
        <location evidence="2">Periplasm</location>
    </subcellularLocation>
</comment>
<evidence type="ECO:0000256" key="11">
    <source>
        <dbReference type="SAM" id="Phobius"/>
    </source>
</evidence>
<dbReference type="SUPFAM" id="SSF49503">
    <property type="entry name" value="Cupredoxins"/>
    <property type="match status" value="1"/>
</dbReference>
<dbReference type="SUPFAM" id="SSF81464">
    <property type="entry name" value="Cytochrome c oxidase subunit II-like, transmembrane region"/>
    <property type="match status" value="1"/>
</dbReference>
<comment type="catalytic activity">
    <reaction evidence="9">
        <text>4 Fe(II)-[cytochrome c] + O2 + 8 H(+)(in) = 4 Fe(III)-[cytochrome c] + 2 H2O + 4 H(+)(out)</text>
        <dbReference type="Rhea" id="RHEA:11436"/>
        <dbReference type="Rhea" id="RHEA-COMP:10350"/>
        <dbReference type="Rhea" id="RHEA-COMP:14399"/>
        <dbReference type="ChEBI" id="CHEBI:15377"/>
        <dbReference type="ChEBI" id="CHEBI:15378"/>
        <dbReference type="ChEBI" id="CHEBI:15379"/>
        <dbReference type="ChEBI" id="CHEBI:29033"/>
        <dbReference type="ChEBI" id="CHEBI:29034"/>
        <dbReference type="EC" id="7.1.1.9"/>
    </reaction>
</comment>
<keyword evidence="6" id="KW-0249">Electron transport</keyword>
<comment type="similarity">
    <text evidence="3">Belongs to the cytochrome c oxidase subunit 2 family.</text>
</comment>
<gene>
    <name evidence="13" type="ORF">CATMQ487_49330</name>
</gene>
<evidence type="ECO:0000256" key="10">
    <source>
        <dbReference type="SAM" id="MobiDB-lite"/>
    </source>
</evidence>
<evidence type="ECO:0000256" key="4">
    <source>
        <dbReference type="ARBA" id="ARBA00022448"/>
    </source>
</evidence>
<dbReference type="PANTHER" id="PTHR22888">
    <property type="entry name" value="CYTOCHROME C OXIDASE, SUBUNIT II"/>
    <property type="match status" value="1"/>
</dbReference>
<protein>
    <recommendedName>
        <fullName evidence="12">Cytochrome oxidase subunit II copper A binding domain-containing protein</fullName>
    </recommendedName>
</protein>
<keyword evidence="5 11" id="KW-0812">Transmembrane</keyword>
<evidence type="ECO:0000313" key="14">
    <source>
        <dbReference type="Proteomes" id="UP001057498"/>
    </source>
</evidence>
<evidence type="ECO:0000259" key="12">
    <source>
        <dbReference type="PROSITE" id="PS50857"/>
    </source>
</evidence>
<feature type="region of interest" description="Disordered" evidence="10">
    <location>
        <begin position="253"/>
        <end position="273"/>
    </location>
</feature>
<evidence type="ECO:0000256" key="6">
    <source>
        <dbReference type="ARBA" id="ARBA00022982"/>
    </source>
</evidence>
<dbReference type="Gene3D" id="1.10.287.90">
    <property type="match status" value="1"/>
</dbReference>
<evidence type="ECO:0000256" key="3">
    <source>
        <dbReference type="ARBA" id="ARBA00007866"/>
    </source>
</evidence>
<feature type="transmembrane region" description="Helical" evidence="11">
    <location>
        <begin position="12"/>
        <end position="35"/>
    </location>
</feature>